<reference evidence="3 4" key="1">
    <citation type="submission" date="2020-08" db="EMBL/GenBank/DDBJ databases">
        <title>Novel species isolated from subtropical streams in China.</title>
        <authorList>
            <person name="Lu H."/>
        </authorList>
    </citation>
    <scope>NUCLEOTIDE SEQUENCE [LARGE SCALE GENOMIC DNA]</scope>
    <source>
        <strain evidence="3 4">CY22W</strain>
    </source>
</reference>
<protein>
    <submittedName>
        <fullName evidence="3">Sulfite exporter TauE/SafE family protein</fullName>
    </submittedName>
</protein>
<dbReference type="RefSeq" id="WP_186902003.1">
    <property type="nucleotide sequence ID" value="NZ_JACOGD010000001.1"/>
</dbReference>
<keyword evidence="1" id="KW-0812">Transmembrane</keyword>
<keyword evidence="1" id="KW-1133">Transmembrane helix</keyword>
<name>A0ABR7A066_9BURK</name>
<feature type="transmembrane region" description="Helical" evidence="1">
    <location>
        <begin position="162"/>
        <end position="180"/>
    </location>
</feature>
<proteinExistence type="predicted"/>
<feature type="transmembrane region" description="Helical" evidence="1">
    <location>
        <begin position="186"/>
        <end position="209"/>
    </location>
</feature>
<keyword evidence="1" id="KW-0472">Membrane</keyword>
<dbReference type="InterPro" id="IPR039447">
    <property type="entry name" value="UreH-like_TM_dom"/>
</dbReference>
<dbReference type="PANTHER" id="PTHR42208">
    <property type="entry name" value="HEAVY METAL TRANSPORTER-RELATED"/>
    <property type="match status" value="1"/>
</dbReference>
<comment type="caution">
    <text evidence="3">The sequence shown here is derived from an EMBL/GenBank/DDBJ whole genome shotgun (WGS) entry which is preliminary data.</text>
</comment>
<dbReference type="PANTHER" id="PTHR42208:SF1">
    <property type="entry name" value="HEAVY METAL TRANSPORTER"/>
    <property type="match status" value="1"/>
</dbReference>
<evidence type="ECO:0000259" key="2">
    <source>
        <dbReference type="Pfam" id="PF13386"/>
    </source>
</evidence>
<feature type="domain" description="Urease accessory protein UreH-like transmembrane" evidence="2">
    <location>
        <begin position="9"/>
        <end position="235"/>
    </location>
</feature>
<dbReference type="Proteomes" id="UP000654304">
    <property type="component" value="Unassembled WGS sequence"/>
</dbReference>
<sequence length="255" mass="26981">MLTLPLVIAALTAGLAGGVHCIGMCGGITVMLSQPASKDERVIPIHAAAATVAPAQPSVTSENTALMRRVWLHAGRISVYMLVGAVFGLMGAAGMMIRPSALQHQILFMLGNAALILLGLKLLGVALPLHRLSGKIAVWQQRFFSSIPLLSAPRAHPYVKGLMWGCLPCGLLYSVAPFALFSGSAWSGAVLMLVFGIAALPHLLLAEGLAQFARRSQLTSWIRYAGASALILIGMLGIWFADMKNMPDFLCVLPA</sequence>
<keyword evidence="4" id="KW-1185">Reference proteome</keyword>
<gene>
    <name evidence="3" type="ORF">H8K43_00250</name>
</gene>
<dbReference type="Pfam" id="PF13386">
    <property type="entry name" value="DsbD_2"/>
    <property type="match status" value="1"/>
</dbReference>
<feature type="transmembrane region" description="Helical" evidence="1">
    <location>
        <begin position="221"/>
        <end position="240"/>
    </location>
</feature>
<evidence type="ECO:0000313" key="4">
    <source>
        <dbReference type="Proteomes" id="UP000654304"/>
    </source>
</evidence>
<feature type="transmembrane region" description="Helical" evidence="1">
    <location>
        <begin position="106"/>
        <end position="126"/>
    </location>
</feature>
<evidence type="ECO:0000313" key="3">
    <source>
        <dbReference type="EMBL" id="MBC3930087.1"/>
    </source>
</evidence>
<evidence type="ECO:0000256" key="1">
    <source>
        <dbReference type="SAM" id="Phobius"/>
    </source>
</evidence>
<accession>A0ABR7A066</accession>
<dbReference type="EMBL" id="JACOGD010000001">
    <property type="protein sequence ID" value="MBC3930087.1"/>
    <property type="molecule type" value="Genomic_DNA"/>
</dbReference>
<organism evidence="3 4">
    <name type="scientific">Undibacterium curvum</name>
    <dbReference type="NCBI Taxonomy" id="2762294"/>
    <lineage>
        <taxon>Bacteria</taxon>
        <taxon>Pseudomonadati</taxon>
        <taxon>Pseudomonadota</taxon>
        <taxon>Betaproteobacteria</taxon>
        <taxon>Burkholderiales</taxon>
        <taxon>Oxalobacteraceae</taxon>
        <taxon>Undibacterium</taxon>
    </lineage>
</organism>
<feature type="transmembrane region" description="Helical" evidence="1">
    <location>
        <begin position="77"/>
        <end position="97"/>
    </location>
</feature>